<dbReference type="Gene3D" id="3.30.70.100">
    <property type="match status" value="2"/>
</dbReference>
<dbReference type="InterPro" id="IPR051557">
    <property type="entry name" value="NipSnap_domain"/>
</dbReference>
<accession>A0A382EIF4</accession>
<evidence type="ECO:0000256" key="1">
    <source>
        <dbReference type="ARBA" id="ARBA00005291"/>
    </source>
</evidence>
<dbReference type="InterPro" id="IPR012577">
    <property type="entry name" value="NIPSNAP"/>
</dbReference>
<name>A0A382EIF4_9ZZZZ</name>
<dbReference type="PANTHER" id="PTHR21017">
    <property type="entry name" value="NIPSNAP-RELATED"/>
    <property type="match status" value="1"/>
</dbReference>
<dbReference type="InterPro" id="IPR011008">
    <property type="entry name" value="Dimeric_a/b-barrel"/>
</dbReference>
<evidence type="ECO:0000259" key="2">
    <source>
        <dbReference type="Pfam" id="PF07978"/>
    </source>
</evidence>
<dbReference type="GO" id="GO:0005739">
    <property type="term" value="C:mitochondrion"/>
    <property type="evidence" value="ECO:0007669"/>
    <property type="project" value="TreeGrafter"/>
</dbReference>
<reference evidence="3" key="1">
    <citation type="submission" date="2018-05" db="EMBL/GenBank/DDBJ databases">
        <authorList>
            <person name="Lanie J.A."/>
            <person name="Ng W.-L."/>
            <person name="Kazmierczak K.M."/>
            <person name="Andrzejewski T.M."/>
            <person name="Davidsen T.M."/>
            <person name="Wayne K.J."/>
            <person name="Tettelin H."/>
            <person name="Glass J.I."/>
            <person name="Rusch D."/>
            <person name="Podicherti R."/>
            <person name="Tsui H.-C.T."/>
            <person name="Winkler M.E."/>
        </authorList>
    </citation>
    <scope>NUCLEOTIDE SEQUENCE</scope>
</reference>
<dbReference type="SUPFAM" id="SSF54909">
    <property type="entry name" value="Dimeric alpha+beta barrel"/>
    <property type="match status" value="2"/>
</dbReference>
<feature type="domain" description="NIPSNAP" evidence="2">
    <location>
        <begin position="129"/>
        <end position="223"/>
    </location>
</feature>
<comment type="similarity">
    <text evidence="1">Belongs to the NipSnap family.</text>
</comment>
<protein>
    <recommendedName>
        <fullName evidence="2">NIPSNAP domain-containing protein</fullName>
    </recommendedName>
</protein>
<dbReference type="GO" id="GO:0000423">
    <property type="term" value="P:mitophagy"/>
    <property type="evidence" value="ECO:0007669"/>
    <property type="project" value="UniProtKB-ARBA"/>
</dbReference>
<dbReference type="AlphaFoldDB" id="A0A382EIF4"/>
<organism evidence="3">
    <name type="scientific">marine metagenome</name>
    <dbReference type="NCBI Taxonomy" id="408172"/>
    <lineage>
        <taxon>unclassified sequences</taxon>
        <taxon>metagenomes</taxon>
        <taxon>ecological metagenomes</taxon>
    </lineage>
</organism>
<gene>
    <name evidence="3" type="ORF">METZ01_LOCUS203362</name>
</gene>
<evidence type="ECO:0000313" key="3">
    <source>
        <dbReference type="EMBL" id="SVB50508.1"/>
    </source>
</evidence>
<dbReference type="Pfam" id="PF07978">
    <property type="entry name" value="NIPSNAP"/>
    <property type="match status" value="2"/>
</dbReference>
<dbReference type="EMBL" id="UINC01044700">
    <property type="protein sequence ID" value="SVB50508.1"/>
    <property type="molecule type" value="Genomic_DNA"/>
</dbReference>
<dbReference type="PANTHER" id="PTHR21017:SF17">
    <property type="entry name" value="PROTEIN NIPSNAP"/>
    <property type="match status" value="1"/>
</dbReference>
<proteinExistence type="inferred from homology"/>
<sequence>MTVLVIQGVEVCNLWGRGFFVIYEFRTYDLKPRTLGQYDATLKKSLASGRLEHSRLFGYWHSEFGLLNQALHIWPYDDLQQRTEVREEVNSIDFWPPATADLLVAQNTEIYFPAPFNDEAITGDHGSYYELRTYTYATGDTPKVIEAWSKAIQERRKHSAFIGAWFSELGDLNKWAHMWAYKSLDERTKVRSDMIERKIWPPADNPVPITQANKLFLPFSFSPLS</sequence>
<feature type="domain" description="NIPSNAP" evidence="2">
    <location>
        <begin position="23"/>
        <end position="116"/>
    </location>
</feature>